<gene>
    <name evidence="6" type="ORF">LTR09_002048</name>
</gene>
<dbReference type="InterPro" id="IPR011057">
    <property type="entry name" value="Mss4-like_sf"/>
</dbReference>
<keyword evidence="3" id="KW-0862">Zinc</keyword>
<dbReference type="InterPro" id="IPR006913">
    <property type="entry name" value="CENP-V/GFA"/>
</dbReference>
<feature type="domain" description="CENP-V/GFA" evidence="5">
    <location>
        <begin position="2"/>
        <end position="112"/>
    </location>
</feature>
<sequence length="136" mass="14921">MPRGKCACGDYTYEISDKPSATVVCHCSPCQKFAGANGSTNAIVPKDQYKLLSGDTDSWTREGDSGKEVTNFYCKNCKNLMRVEAAFMPDVYIVKPGTLEEVDVLNDVPVYQEIYTRNRPSCFGALQSVDQKAGAT</sequence>
<organism evidence="6 7">
    <name type="scientific">Extremus antarcticus</name>
    <dbReference type="NCBI Taxonomy" id="702011"/>
    <lineage>
        <taxon>Eukaryota</taxon>
        <taxon>Fungi</taxon>
        <taxon>Dikarya</taxon>
        <taxon>Ascomycota</taxon>
        <taxon>Pezizomycotina</taxon>
        <taxon>Dothideomycetes</taxon>
        <taxon>Dothideomycetidae</taxon>
        <taxon>Mycosphaerellales</taxon>
        <taxon>Extremaceae</taxon>
        <taxon>Extremus</taxon>
    </lineage>
</organism>
<dbReference type="PROSITE" id="PS51891">
    <property type="entry name" value="CENP_V_GFA"/>
    <property type="match status" value="1"/>
</dbReference>
<evidence type="ECO:0000256" key="3">
    <source>
        <dbReference type="ARBA" id="ARBA00022833"/>
    </source>
</evidence>
<evidence type="ECO:0000256" key="2">
    <source>
        <dbReference type="ARBA" id="ARBA00022723"/>
    </source>
</evidence>
<dbReference type="Gene3D" id="3.90.1590.10">
    <property type="entry name" value="glutathione-dependent formaldehyde- activating enzyme (gfa)"/>
    <property type="match status" value="1"/>
</dbReference>
<evidence type="ECO:0000256" key="1">
    <source>
        <dbReference type="ARBA" id="ARBA00005495"/>
    </source>
</evidence>
<accession>A0AAJ0GGB6</accession>
<comment type="caution">
    <text evidence="6">The sequence shown here is derived from an EMBL/GenBank/DDBJ whole genome shotgun (WGS) entry which is preliminary data.</text>
</comment>
<keyword evidence="2" id="KW-0479">Metal-binding</keyword>
<dbReference type="GO" id="GO:0016846">
    <property type="term" value="F:carbon-sulfur lyase activity"/>
    <property type="evidence" value="ECO:0007669"/>
    <property type="project" value="InterPro"/>
</dbReference>
<dbReference type="GO" id="GO:0046872">
    <property type="term" value="F:metal ion binding"/>
    <property type="evidence" value="ECO:0007669"/>
    <property type="project" value="UniProtKB-KW"/>
</dbReference>
<evidence type="ECO:0000259" key="5">
    <source>
        <dbReference type="PROSITE" id="PS51891"/>
    </source>
</evidence>
<keyword evidence="7" id="KW-1185">Reference proteome</keyword>
<dbReference type="EMBL" id="JAWDJX010000004">
    <property type="protein sequence ID" value="KAK3057010.1"/>
    <property type="molecule type" value="Genomic_DNA"/>
</dbReference>
<evidence type="ECO:0000313" key="7">
    <source>
        <dbReference type="Proteomes" id="UP001271007"/>
    </source>
</evidence>
<dbReference type="AlphaFoldDB" id="A0AAJ0GGB6"/>
<dbReference type="SUPFAM" id="SSF51316">
    <property type="entry name" value="Mss4-like"/>
    <property type="match status" value="1"/>
</dbReference>
<comment type="similarity">
    <text evidence="1">Belongs to the Gfa family.</text>
</comment>
<evidence type="ECO:0000313" key="6">
    <source>
        <dbReference type="EMBL" id="KAK3057010.1"/>
    </source>
</evidence>
<evidence type="ECO:0000256" key="4">
    <source>
        <dbReference type="ARBA" id="ARBA00023239"/>
    </source>
</evidence>
<name>A0AAJ0GGB6_9PEZI</name>
<protein>
    <recommendedName>
        <fullName evidence="5">CENP-V/GFA domain-containing protein</fullName>
    </recommendedName>
</protein>
<proteinExistence type="inferred from homology"/>
<keyword evidence="4" id="KW-0456">Lyase</keyword>
<reference evidence="6" key="1">
    <citation type="submission" date="2023-04" db="EMBL/GenBank/DDBJ databases">
        <title>Black Yeasts Isolated from many extreme environments.</title>
        <authorList>
            <person name="Coleine C."/>
            <person name="Stajich J.E."/>
            <person name="Selbmann L."/>
        </authorList>
    </citation>
    <scope>NUCLEOTIDE SEQUENCE</scope>
    <source>
        <strain evidence="6">CCFEE 5312</strain>
    </source>
</reference>
<dbReference type="PANTHER" id="PTHR33337">
    <property type="entry name" value="GFA DOMAIN-CONTAINING PROTEIN"/>
    <property type="match status" value="1"/>
</dbReference>
<dbReference type="PANTHER" id="PTHR33337:SF40">
    <property type="entry name" value="CENP-V_GFA DOMAIN-CONTAINING PROTEIN-RELATED"/>
    <property type="match status" value="1"/>
</dbReference>
<dbReference type="Proteomes" id="UP001271007">
    <property type="component" value="Unassembled WGS sequence"/>
</dbReference>
<dbReference type="Pfam" id="PF04828">
    <property type="entry name" value="GFA"/>
    <property type="match status" value="1"/>
</dbReference>